<dbReference type="HOGENOM" id="CLU_1120190_0_0_1"/>
<name>M7T436_EUTLA</name>
<feature type="compositionally biased region" description="Low complexity" evidence="1">
    <location>
        <begin position="7"/>
        <end position="42"/>
    </location>
</feature>
<dbReference type="Proteomes" id="UP000012174">
    <property type="component" value="Unassembled WGS sequence"/>
</dbReference>
<feature type="compositionally biased region" description="Low complexity" evidence="1">
    <location>
        <begin position="219"/>
        <end position="228"/>
    </location>
</feature>
<feature type="region of interest" description="Disordered" evidence="1">
    <location>
        <begin position="1"/>
        <end position="50"/>
    </location>
</feature>
<dbReference type="AlphaFoldDB" id="M7T436"/>
<keyword evidence="3" id="KW-1185">Reference proteome</keyword>
<dbReference type="KEGG" id="ela:UCREL1_1331"/>
<evidence type="ECO:0000313" key="3">
    <source>
        <dbReference type="Proteomes" id="UP000012174"/>
    </source>
</evidence>
<gene>
    <name evidence="2" type="ORF">UCREL1_1331</name>
</gene>
<evidence type="ECO:0000256" key="1">
    <source>
        <dbReference type="SAM" id="MobiDB-lite"/>
    </source>
</evidence>
<dbReference type="EMBL" id="KB705615">
    <property type="protein sequence ID" value="EMR71623.1"/>
    <property type="molecule type" value="Genomic_DNA"/>
</dbReference>
<protein>
    <submittedName>
        <fullName evidence="2">Uncharacterized protein</fullName>
    </submittedName>
</protein>
<organism evidence="2 3">
    <name type="scientific">Eutypa lata (strain UCR-EL1)</name>
    <name type="common">Grapevine dieback disease fungus</name>
    <name type="synonym">Eutypa armeniacae</name>
    <dbReference type="NCBI Taxonomy" id="1287681"/>
    <lineage>
        <taxon>Eukaryota</taxon>
        <taxon>Fungi</taxon>
        <taxon>Dikarya</taxon>
        <taxon>Ascomycota</taxon>
        <taxon>Pezizomycotina</taxon>
        <taxon>Sordariomycetes</taxon>
        <taxon>Xylariomycetidae</taxon>
        <taxon>Xylariales</taxon>
        <taxon>Diatrypaceae</taxon>
        <taxon>Eutypa</taxon>
    </lineage>
</organism>
<proteinExistence type="predicted"/>
<evidence type="ECO:0000313" key="2">
    <source>
        <dbReference type="EMBL" id="EMR71623.1"/>
    </source>
</evidence>
<feature type="region of interest" description="Disordered" evidence="1">
    <location>
        <begin position="208"/>
        <end position="248"/>
    </location>
</feature>
<accession>M7T436</accession>
<reference evidence="3" key="1">
    <citation type="journal article" date="2013" name="Genome Announc.">
        <title>Draft genome sequence of the grapevine dieback fungus Eutypa lata UCR-EL1.</title>
        <authorList>
            <person name="Blanco-Ulate B."/>
            <person name="Rolshausen P.E."/>
            <person name="Cantu D."/>
        </authorList>
    </citation>
    <scope>NUCLEOTIDE SEQUENCE [LARGE SCALE GENOMIC DNA]</scope>
    <source>
        <strain evidence="3">UCR-EL1</strain>
    </source>
</reference>
<sequence length="248" mass="26703">MDPNQEAKASLQSSTSASPTTSGTAAATATATPSLASSTNPTEPQVQSAALSEAEKAQLIDGILKTVKDIISSHDAINAYAKVRSMAFDEMISDIAIYMQQQDFSSPLFHTLDELLQALCQMGHNCTSSYTKGWKRAQELDAEGDVDTAELIYEDALDDKDRAACFRAKAKALLDAVRDHYMYPGASRTAVRVGIIVTALEQYAETLRELEKEPEGESEPSWGSGSSEVQDPESGMDGSLRHVGGQFD</sequence>